<dbReference type="Pfam" id="PF14719">
    <property type="entry name" value="PID_2"/>
    <property type="match status" value="1"/>
</dbReference>
<dbReference type="PROSITE" id="PS01179">
    <property type="entry name" value="PID"/>
    <property type="match status" value="1"/>
</dbReference>
<accession>A0A8T3CF67</accession>
<comment type="caution">
    <text evidence="3">The sequence shown here is derived from an EMBL/GenBank/DDBJ whole genome shotgun (WGS) entry which is preliminary data.</text>
</comment>
<organism evidence="3 4">
    <name type="scientific">Albula goreensis</name>
    <dbReference type="NCBI Taxonomy" id="1534307"/>
    <lineage>
        <taxon>Eukaryota</taxon>
        <taxon>Metazoa</taxon>
        <taxon>Chordata</taxon>
        <taxon>Craniata</taxon>
        <taxon>Vertebrata</taxon>
        <taxon>Euteleostomi</taxon>
        <taxon>Actinopterygii</taxon>
        <taxon>Neopterygii</taxon>
        <taxon>Teleostei</taxon>
        <taxon>Albuliformes</taxon>
        <taxon>Albulidae</taxon>
        <taxon>Albula</taxon>
    </lineage>
</organism>
<reference evidence="3" key="1">
    <citation type="submission" date="2021-01" db="EMBL/GenBank/DDBJ databases">
        <authorList>
            <person name="Zahm M."/>
            <person name="Roques C."/>
            <person name="Cabau C."/>
            <person name="Klopp C."/>
            <person name="Donnadieu C."/>
            <person name="Jouanno E."/>
            <person name="Lampietro C."/>
            <person name="Louis A."/>
            <person name="Herpin A."/>
            <person name="Echchiki A."/>
            <person name="Berthelot C."/>
            <person name="Parey E."/>
            <person name="Roest-Crollius H."/>
            <person name="Braasch I."/>
            <person name="Postlethwait J."/>
            <person name="Bobe J."/>
            <person name="Montfort J."/>
            <person name="Bouchez O."/>
            <person name="Begum T."/>
            <person name="Mejri S."/>
            <person name="Adams A."/>
            <person name="Chen W.-J."/>
            <person name="Guiguen Y."/>
        </authorList>
    </citation>
    <scope>NUCLEOTIDE SEQUENCE</scope>
    <source>
        <tissue evidence="3">Blood</tissue>
    </source>
</reference>
<dbReference type="PANTHER" id="PTHR16265:SF1">
    <property type="entry name" value="PTB-CONTAINING, CUBILIN AND LRP1-INTERACTING PROTEIN"/>
    <property type="match status" value="1"/>
</dbReference>
<feature type="region of interest" description="Disordered" evidence="1">
    <location>
        <begin position="194"/>
        <end position="216"/>
    </location>
</feature>
<name>A0A8T3CF67_9TELE</name>
<evidence type="ECO:0000256" key="1">
    <source>
        <dbReference type="SAM" id="MobiDB-lite"/>
    </source>
</evidence>
<feature type="domain" description="PID" evidence="2">
    <location>
        <begin position="56"/>
        <end position="192"/>
    </location>
</feature>
<dbReference type="PANTHER" id="PTHR16265">
    <property type="entry name" value="PTB-CONTAINING, CUBILIN AND LRP1-INTERACTING PROTEIN"/>
    <property type="match status" value="1"/>
</dbReference>
<proteinExistence type="predicted"/>
<dbReference type="GO" id="GO:0005737">
    <property type="term" value="C:cytoplasm"/>
    <property type="evidence" value="ECO:0007669"/>
    <property type="project" value="TreeGrafter"/>
</dbReference>
<dbReference type="GO" id="GO:0046325">
    <property type="term" value="P:negative regulation of D-glucose import"/>
    <property type="evidence" value="ECO:0007669"/>
    <property type="project" value="TreeGrafter"/>
</dbReference>
<dbReference type="InterPro" id="IPR006020">
    <property type="entry name" value="PTB/PI_dom"/>
</dbReference>
<feature type="compositionally biased region" description="Acidic residues" evidence="1">
    <location>
        <begin position="206"/>
        <end position="216"/>
    </location>
</feature>
<protein>
    <recommendedName>
        <fullName evidence="2">PID domain-containing protein</fullName>
    </recommendedName>
</protein>
<dbReference type="GO" id="GO:0051881">
    <property type="term" value="P:regulation of mitochondrial membrane potential"/>
    <property type="evidence" value="ECO:0007669"/>
    <property type="project" value="InterPro"/>
</dbReference>
<dbReference type="Gene3D" id="2.30.29.30">
    <property type="entry name" value="Pleckstrin-homology domain (PH domain)/Phosphotyrosine-binding domain (PTB)"/>
    <property type="match status" value="1"/>
</dbReference>
<dbReference type="SMART" id="SM00462">
    <property type="entry name" value="PTB"/>
    <property type="match status" value="1"/>
</dbReference>
<gene>
    <name evidence="3" type="ORF">AGOR_G00237290</name>
</gene>
<dbReference type="OrthoDB" id="5980998at2759"/>
<dbReference type="AlphaFoldDB" id="A0A8T3CF67"/>
<dbReference type="EMBL" id="JAERUA010000024">
    <property type="protein sequence ID" value="KAI1882671.1"/>
    <property type="molecule type" value="Genomic_DNA"/>
</dbReference>
<dbReference type="GO" id="GO:2000377">
    <property type="term" value="P:regulation of reactive oxygen species metabolic process"/>
    <property type="evidence" value="ECO:0007669"/>
    <property type="project" value="TreeGrafter"/>
</dbReference>
<dbReference type="InterPro" id="IPR011993">
    <property type="entry name" value="PH-like_dom_sf"/>
</dbReference>
<dbReference type="GO" id="GO:0046627">
    <property type="term" value="P:negative regulation of insulin receptor signaling pathway"/>
    <property type="evidence" value="ECO:0007669"/>
    <property type="project" value="InterPro"/>
</dbReference>
<dbReference type="SUPFAM" id="SSF50729">
    <property type="entry name" value="PH domain-like"/>
    <property type="match status" value="1"/>
</dbReference>
<evidence type="ECO:0000313" key="3">
    <source>
        <dbReference type="EMBL" id="KAI1882671.1"/>
    </source>
</evidence>
<dbReference type="GO" id="GO:0042127">
    <property type="term" value="P:regulation of cell population proliferation"/>
    <property type="evidence" value="ECO:0007669"/>
    <property type="project" value="InterPro"/>
</dbReference>
<evidence type="ECO:0000259" key="2">
    <source>
        <dbReference type="PROSITE" id="PS01179"/>
    </source>
</evidence>
<dbReference type="InterPro" id="IPR039112">
    <property type="entry name" value="PID1"/>
</dbReference>
<keyword evidence="4" id="KW-1185">Reference proteome</keyword>
<feature type="compositionally biased region" description="Polar residues" evidence="1">
    <location>
        <begin position="194"/>
        <end position="204"/>
    </location>
</feature>
<dbReference type="Proteomes" id="UP000829720">
    <property type="component" value="Unassembled WGS sequence"/>
</dbReference>
<sequence length="216" mass="24292">MWQPATERLQHIQTILKTKLNVLTLRKDAMPTVIFHEPEDIELRSTTPLGKNRTQVGYKVNYLGKVRISGSQFLTGCTEAAVIGLWESQGRGQGDAHHQANALLEIRPFQVRLRHLDASGEADVAVDTYQVARIAYCTADHGVSPAVFAWIYRQIEDDLSFQMHCHAVECQNKMEAKRLAHAMMEAFRKTFNSMSSSGHFQPQNLPDDDPASLDDS</sequence>
<evidence type="ECO:0000313" key="4">
    <source>
        <dbReference type="Proteomes" id="UP000829720"/>
    </source>
</evidence>